<dbReference type="NCBIfam" id="TIGR00050">
    <property type="entry name" value="rRNA_methyl_1"/>
    <property type="match status" value="1"/>
</dbReference>
<evidence type="ECO:0000259" key="6">
    <source>
        <dbReference type="Pfam" id="PF00588"/>
    </source>
</evidence>
<dbReference type="PIRSF" id="PIRSF004808">
    <property type="entry name" value="LasT"/>
    <property type="match status" value="1"/>
</dbReference>
<dbReference type="InterPro" id="IPR029028">
    <property type="entry name" value="Alpha/beta_knot_MTases"/>
</dbReference>
<dbReference type="GO" id="GO:0003723">
    <property type="term" value="F:RNA binding"/>
    <property type="evidence" value="ECO:0007669"/>
    <property type="project" value="InterPro"/>
</dbReference>
<dbReference type="SUPFAM" id="SSF75217">
    <property type="entry name" value="alpha/beta knot"/>
    <property type="match status" value="1"/>
</dbReference>
<organism evidence="7 8">
    <name type="scientific">Nitrincola lacisaponensis</name>
    <dbReference type="NCBI Taxonomy" id="267850"/>
    <lineage>
        <taxon>Bacteria</taxon>
        <taxon>Pseudomonadati</taxon>
        <taxon>Pseudomonadota</taxon>
        <taxon>Gammaproteobacteria</taxon>
        <taxon>Oceanospirillales</taxon>
        <taxon>Oceanospirillaceae</taxon>
        <taxon>Nitrincola</taxon>
    </lineage>
</organism>
<comment type="catalytic activity">
    <reaction evidence="5">
        <text>cytidine(32) in tRNA + S-adenosyl-L-methionine = 2'-O-methylcytidine(32) in tRNA + S-adenosyl-L-homocysteine + H(+)</text>
        <dbReference type="Rhea" id="RHEA:42932"/>
        <dbReference type="Rhea" id="RHEA-COMP:10288"/>
        <dbReference type="Rhea" id="RHEA-COMP:10289"/>
        <dbReference type="ChEBI" id="CHEBI:15378"/>
        <dbReference type="ChEBI" id="CHEBI:57856"/>
        <dbReference type="ChEBI" id="CHEBI:59789"/>
        <dbReference type="ChEBI" id="CHEBI:74495"/>
        <dbReference type="ChEBI" id="CHEBI:82748"/>
        <dbReference type="EC" id="2.1.1.200"/>
    </reaction>
</comment>
<name>A0A063Y4I9_9GAMM</name>
<comment type="function">
    <text evidence="5">Catalyzes the formation of 2'O-methylated cytidine (Cm32) or 2'O-methylated uridine (Um32) at position 32 in tRNA.</text>
</comment>
<keyword evidence="4 5" id="KW-0949">S-adenosyl-L-methionine</keyword>
<evidence type="ECO:0000313" key="7">
    <source>
        <dbReference type="EMBL" id="KDE40579.1"/>
    </source>
</evidence>
<dbReference type="PANTHER" id="PTHR42786:SF2">
    <property type="entry name" value="TRNA (CYTIDINE_URIDINE-2'-O-)-METHYLTRANSFERASE TRMJ"/>
    <property type="match status" value="1"/>
</dbReference>
<feature type="domain" description="tRNA/rRNA methyltransferase SpoU type" evidence="6">
    <location>
        <begin position="5"/>
        <end position="154"/>
    </location>
</feature>
<dbReference type="OrthoDB" id="9806346at2"/>
<evidence type="ECO:0000256" key="1">
    <source>
        <dbReference type="ARBA" id="ARBA00007228"/>
    </source>
</evidence>
<comment type="catalytic activity">
    <reaction evidence="5">
        <text>uridine(32) in tRNA + S-adenosyl-L-methionine = 2'-O-methyluridine(32) in tRNA + S-adenosyl-L-homocysteine + H(+)</text>
        <dbReference type="Rhea" id="RHEA:42936"/>
        <dbReference type="Rhea" id="RHEA-COMP:10107"/>
        <dbReference type="Rhea" id="RHEA-COMP:10290"/>
        <dbReference type="ChEBI" id="CHEBI:15378"/>
        <dbReference type="ChEBI" id="CHEBI:57856"/>
        <dbReference type="ChEBI" id="CHEBI:59789"/>
        <dbReference type="ChEBI" id="CHEBI:65315"/>
        <dbReference type="ChEBI" id="CHEBI:74478"/>
        <dbReference type="EC" id="2.1.1.200"/>
    </reaction>
</comment>
<dbReference type="Proteomes" id="UP000027318">
    <property type="component" value="Unassembled WGS sequence"/>
</dbReference>
<keyword evidence="5" id="KW-0819">tRNA processing</keyword>
<keyword evidence="2 5" id="KW-0489">Methyltransferase</keyword>
<dbReference type="EC" id="2.1.1.200" evidence="5"/>
<evidence type="ECO:0000256" key="5">
    <source>
        <dbReference type="RuleBase" id="RU362024"/>
    </source>
</evidence>
<dbReference type="RefSeq" id="WP_084154409.1">
    <property type="nucleotide sequence ID" value="NZ_JMSZ01000016.1"/>
</dbReference>
<evidence type="ECO:0000256" key="2">
    <source>
        <dbReference type="ARBA" id="ARBA00022603"/>
    </source>
</evidence>
<keyword evidence="5" id="KW-0963">Cytoplasm</keyword>
<dbReference type="Gene3D" id="1.10.8.590">
    <property type="match status" value="1"/>
</dbReference>
<evidence type="ECO:0000313" key="8">
    <source>
        <dbReference type="Proteomes" id="UP000027318"/>
    </source>
</evidence>
<dbReference type="GO" id="GO:0002128">
    <property type="term" value="P:tRNA nucleoside ribose methylation"/>
    <property type="evidence" value="ECO:0007669"/>
    <property type="project" value="TreeGrafter"/>
</dbReference>
<comment type="subunit">
    <text evidence="5">Homodimer.</text>
</comment>
<proteinExistence type="inferred from homology"/>
<dbReference type="GO" id="GO:0005829">
    <property type="term" value="C:cytosol"/>
    <property type="evidence" value="ECO:0007669"/>
    <property type="project" value="TreeGrafter"/>
</dbReference>
<keyword evidence="8" id="KW-1185">Reference proteome</keyword>
<dbReference type="GO" id="GO:0160206">
    <property type="term" value="F:tRNA (cytidine(32)/uridine(32)-2'-O)-methyltransferase activity"/>
    <property type="evidence" value="ECO:0007669"/>
    <property type="project" value="UniProtKB-EC"/>
</dbReference>
<dbReference type="CDD" id="cd18093">
    <property type="entry name" value="SpoU-like_TrmJ"/>
    <property type="match status" value="1"/>
</dbReference>
<evidence type="ECO:0000256" key="4">
    <source>
        <dbReference type="ARBA" id="ARBA00022691"/>
    </source>
</evidence>
<dbReference type="Gene3D" id="3.40.1280.10">
    <property type="match status" value="1"/>
</dbReference>
<comment type="similarity">
    <text evidence="1">Belongs to the class IV-like SAM-binding methyltransferase superfamily. RNA methyltransferase TrmH family.</text>
</comment>
<comment type="subcellular location">
    <subcellularLocation>
        <location evidence="5">Cytoplasm</location>
    </subcellularLocation>
</comment>
<dbReference type="GO" id="GO:0106339">
    <property type="term" value="F:tRNA (cytidine(32)-2'-O)-methyltransferase activity"/>
    <property type="evidence" value="ECO:0007669"/>
    <property type="project" value="RHEA"/>
</dbReference>
<comment type="caution">
    <text evidence="7">The sequence shown here is derived from an EMBL/GenBank/DDBJ whole genome shotgun (WGS) entry which is preliminary data.</text>
</comment>
<dbReference type="EMBL" id="JMSZ01000016">
    <property type="protein sequence ID" value="KDE40579.1"/>
    <property type="molecule type" value="Genomic_DNA"/>
</dbReference>
<dbReference type="InterPro" id="IPR029026">
    <property type="entry name" value="tRNA_m1G_MTases_N"/>
</dbReference>
<dbReference type="STRING" id="267850.ADINL_1171"/>
<dbReference type="AlphaFoldDB" id="A0A063Y4I9"/>
<keyword evidence="3 7" id="KW-0808">Transferase</keyword>
<dbReference type="InterPro" id="IPR004384">
    <property type="entry name" value="RNA_MeTrfase_TrmJ/LasT"/>
</dbReference>
<dbReference type="Pfam" id="PF00588">
    <property type="entry name" value="SpoU_methylase"/>
    <property type="match status" value="1"/>
</dbReference>
<dbReference type="PANTHER" id="PTHR42786">
    <property type="entry name" value="TRNA/RRNA METHYLTRANSFERASE"/>
    <property type="match status" value="1"/>
</dbReference>
<reference evidence="7 8" key="1">
    <citation type="journal article" date="2005" name="Int. J. Syst. Evol. Microbiol.">
        <title>Nitrincola lacisaponensis gen. nov., sp. nov., a novel alkaliphilic bacterium isolated from an alkaline, saline lake.</title>
        <authorList>
            <person name="Dimitriu P.A."/>
            <person name="Shukla S.K."/>
            <person name="Conradt J."/>
            <person name="Marquez M.C."/>
            <person name="Ventosa A."/>
            <person name="Maglia A."/>
            <person name="Peyton B.M."/>
            <person name="Pinkart H.C."/>
            <person name="Mormile M.R."/>
        </authorList>
    </citation>
    <scope>NUCLEOTIDE SEQUENCE [LARGE SCALE GENOMIC DNA]</scope>
    <source>
        <strain evidence="7 8">4CA</strain>
    </source>
</reference>
<evidence type="ECO:0000256" key="3">
    <source>
        <dbReference type="ARBA" id="ARBA00022679"/>
    </source>
</evidence>
<dbReference type="FunFam" id="3.40.1280.10:FF:000006">
    <property type="entry name" value="Uncharacterized tRNA/rRNA methyltransferase HI_0380"/>
    <property type="match status" value="1"/>
</dbReference>
<dbReference type="PATRIC" id="fig|267850.7.peg.1166"/>
<accession>A0A063Y4I9</accession>
<dbReference type="InterPro" id="IPR001537">
    <property type="entry name" value="SpoU_MeTrfase"/>
</dbReference>
<protein>
    <recommendedName>
        <fullName evidence="5">tRNA (cytidine/uridine-2'-O-)-methyltransferase TrmJ</fullName>
        <ecNumber evidence="5">2.1.1.200</ecNumber>
    </recommendedName>
    <alternativeName>
        <fullName evidence="5">tRNA (cytidine(32)/uridine(32)-2'-O)-methyltransferase</fullName>
    </alternativeName>
    <alternativeName>
        <fullName evidence="5">tRNA Cm32/Um32 methyltransferase</fullName>
    </alternativeName>
</protein>
<gene>
    <name evidence="5" type="primary">trmJ</name>
    <name evidence="7" type="ORF">ADINL_1171</name>
</gene>
<sequence>MLDQIRIVMIHTTHPGNIGAVARAMKNMGLVDLCLVSPKRFPDEEADARASGATDLLSSARVVSSLDEALEGCHLVVGTSARGRHIPWPVINPRQMAAVACELRPGKRMAILFGREDRGLTNEELHRCHHHVHIPTNPDFSSLNVAAAVQVVAYELRMALMEQQAGDQPQWGTDWDIDLADARETELLFGHLEKTLVDVEFLDPNNPRQLMTRLRRLFLRAVPDRVEVNVLRGFLSAIDRVVVRAAPDREVAEKSSEALDAAQKESGNV</sequence>